<dbReference type="GO" id="GO:0004315">
    <property type="term" value="F:3-oxoacyl-[acyl-carrier-protein] synthase activity"/>
    <property type="evidence" value="ECO:0007669"/>
    <property type="project" value="InterPro"/>
</dbReference>
<keyword evidence="10" id="KW-1185">Reference proteome</keyword>
<dbReference type="Pfam" id="PF23024">
    <property type="entry name" value="AMP-dom_DIP2-like"/>
    <property type="match status" value="1"/>
</dbReference>
<dbReference type="Pfam" id="PF08659">
    <property type="entry name" value="KR"/>
    <property type="match status" value="1"/>
</dbReference>
<dbReference type="InterPro" id="IPR025110">
    <property type="entry name" value="AMP-bd_C"/>
</dbReference>
<dbReference type="Gene3D" id="3.40.50.1820">
    <property type="entry name" value="alpha/beta hydrolase"/>
    <property type="match status" value="1"/>
</dbReference>
<dbReference type="Pfam" id="PF00698">
    <property type="entry name" value="Acyl_transf_1"/>
    <property type="match status" value="1"/>
</dbReference>
<keyword evidence="3" id="KW-0597">Phosphoprotein</keyword>
<keyword evidence="4" id="KW-0808">Transferase</keyword>
<dbReference type="InterPro" id="IPR036736">
    <property type="entry name" value="ACP-like_sf"/>
</dbReference>
<dbReference type="eggNOG" id="COG3321">
    <property type="taxonomic scope" value="Bacteria"/>
</dbReference>
<dbReference type="PRINTS" id="PR00111">
    <property type="entry name" value="ABHYDROLASE"/>
</dbReference>
<dbReference type="InterPro" id="IPR009081">
    <property type="entry name" value="PP-bd_ACP"/>
</dbReference>
<dbReference type="Pfam" id="PF02801">
    <property type="entry name" value="Ketoacyl-synt_C"/>
    <property type="match status" value="1"/>
</dbReference>
<evidence type="ECO:0000256" key="1">
    <source>
        <dbReference type="ARBA" id="ARBA00006432"/>
    </source>
</evidence>
<dbReference type="PANTHER" id="PTHR43775:SF37">
    <property type="entry name" value="SI:DKEY-61P9.11"/>
    <property type="match status" value="1"/>
</dbReference>
<dbReference type="CDD" id="cd05931">
    <property type="entry name" value="FAAL"/>
    <property type="match status" value="1"/>
</dbReference>
<evidence type="ECO:0000313" key="10">
    <source>
        <dbReference type="Proteomes" id="UP000008206"/>
    </source>
</evidence>
<dbReference type="InterPro" id="IPR057326">
    <property type="entry name" value="KR_dom"/>
</dbReference>
<dbReference type="GO" id="GO:0004312">
    <property type="term" value="F:fatty acid synthase activity"/>
    <property type="evidence" value="ECO:0007669"/>
    <property type="project" value="TreeGrafter"/>
</dbReference>
<dbReference type="FunFam" id="3.40.50.12780:FF:000013">
    <property type="entry name" value="Long-chain-fatty-acid--AMP ligase FadD32"/>
    <property type="match status" value="1"/>
</dbReference>
<evidence type="ECO:0000256" key="6">
    <source>
        <dbReference type="ARBA" id="ARBA00023098"/>
    </source>
</evidence>
<dbReference type="PANTHER" id="PTHR43775">
    <property type="entry name" value="FATTY ACID SYNTHASE"/>
    <property type="match status" value="1"/>
</dbReference>
<dbReference type="CDD" id="cd08955">
    <property type="entry name" value="KR_2_FAS_SDR_x"/>
    <property type="match status" value="1"/>
</dbReference>
<evidence type="ECO:0000256" key="2">
    <source>
        <dbReference type="ARBA" id="ARBA00022450"/>
    </source>
</evidence>
<dbReference type="GO" id="GO:0071766">
    <property type="term" value="P:Actinobacterium-type cell wall biogenesis"/>
    <property type="evidence" value="ECO:0007669"/>
    <property type="project" value="UniProtKB-ARBA"/>
</dbReference>
<dbReference type="SMART" id="SM00823">
    <property type="entry name" value="PKS_PP"/>
    <property type="match status" value="2"/>
</dbReference>
<dbReference type="SUPFAM" id="SSF55048">
    <property type="entry name" value="Probable ACP-binding domain of malonyl-CoA ACP transacylase"/>
    <property type="match status" value="1"/>
</dbReference>
<dbReference type="eggNOG" id="COG1020">
    <property type="taxonomic scope" value="Bacteria"/>
</dbReference>
<keyword evidence="2" id="KW-0596">Phosphopantetheine</keyword>
<dbReference type="InterPro" id="IPR050091">
    <property type="entry name" value="PKS_NRPS_Biosynth_Enz"/>
</dbReference>
<dbReference type="SMART" id="SM00827">
    <property type="entry name" value="PKS_AT"/>
    <property type="match status" value="1"/>
</dbReference>
<comment type="similarity">
    <text evidence="1">Belongs to the ATP-dependent AMP-binding enzyme family.</text>
</comment>
<dbReference type="Pfam" id="PF00501">
    <property type="entry name" value="AMP-binding"/>
    <property type="match status" value="1"/>
</dbReference>
<reference evidence="10" key="1">
    <citation type="journal article" date="2011" name="MBio">
        <title>Novel metabolic attributes of the genus Cyanothece, comprising a group of unicellular nitrogen-fixing Cyanobacteria.</title>
        <authorList>
            <person name="Bandyopadhyay A."/>
            <person name="Elvitigala T."/>
            <person name="Welsh E."/>
            <person name="Stockel J."/>
            <person name="Liberton M."/>
            <person name="Min H."/>
            <person name="Sherman L.A."/>
            <person name="Pakrasi H.B."/>
        </authorList>
    </citation>
    <scope>NUCLEOTIDE SEQUENCE [LARGE SCALE GENOMIC DNA]</scope>
    <source>
        <strain evidence="10">PCC 7822</strain>
    </source>
</reference>
<dbReference type="EMBL" id="CP002198">
    <property type="protein sequence ID" value="ADN13832.1"/>
    <property type="molecule type" value="Genomic_DNA"/>
</dbReference>
<dbReference type="PROSITE" id="PS00012">
    <property type="entry name" value="PHOSPHOPANTETHEINE"/>
    <property type="match status" value="2"/>
</dbReference>
<keyword evidence="6" id="KW-0443">Lipid metabolism</keyword>
<evidence type="ECO:0000256" key="3">
    <source>
        <dbReference type="ARBA" id="ARBA00022553"/>
    </source>
</evidence>
<dbReference type="SMART" id="SM01294">
    <property type="entry name" value="PKS_PP_betabranch"/>
    <property type="match status" value="2"/>
</dbReference>
<evidence type="ECO:0000259" key="7">
    <source>
        <dbReference type="PROSITE" id="PS50075"/>
    </source>
</evidence>
<dbReference type="InterPro" id="IPR027417">
    <property type="entry name" value="P-loop_NTPase"/>
</dbReference>
<dbReference type="Gene3D" id="3.40.50.720">
    <property type="entry name" value="NAD(P)-binding Rossmann-like Domain"/>
    <property type="match status" value="1"/>
</dbReference>
<dbReference type="InterPro" id="IPR018201">
    <property type="entry name" value="Ketoacyl_synth_AS"/>
</dbReference>
<dbReference type="eggNOG" id="COG2267">
    <property type="taxonomic scope" value="Bacteria"/>
</dbReference>
<dbReference type="Gene3D" id="3.40.50.300">
    <property type="entry name" value="P-loop containing nucleotide triphosphate hydrolases"/>
    <property type="match status" value="1"/>
</dbReference>
<dbReference type="Pfam" id="PF22621">
    <property type="entry name" value="CurL-like_PKS_C"/>
    <property type="match status" value="1"/>
</dbReference>
<dbReference type="SUPFAM" id="SSF51735">
    <property type="entry name" value="NAD(P)-binding Rossmann-fold domains"/>
    <property type="match status" value="2"/>
</dbReference>
<dbReference type="Pfam" id="PF00109">
    <property type="entry name" value="ketoacyl-synt"/>
    <property type="match status" value="1"/>
</dbReference>
<dbReference type="CDD" id="cd00833">
    <property type="entry name" value="PKS"/>
    <property type="match status" value="1"/>
</dbReference>
<feature type="domain" description="Carrier" evidence="7">
    <location>
        <begin position="603"/>
        <end position="680"/>
    </location>
</feature>
<keyword evidence="5" id="KW-0276">Fatty acid metabolism</keyword>
<dbReference type="InterPro" id="IPR020806">
    <property type="entry name" value="PKS_PP-bd"/>
</dbReference>
<dbReference type="InterPro" id="IPR016035">
    <property type="entry name" value="Acyl_Trfase/lysoPLipase"/>
</dbReference>
<dbReference type="RefSeq" id="WP_013321938.1">
    <property type="nucleotide sequence ID" value="NC_014501.1"/>
</dbReference>
<dbReference type="SUPFAM" id="SSF56801">
    <property type="entry name" value="Acetyl-CoA synthetase-like"/>
    <property type="match status" value="1"/>
</dbReference>
<dbReference type="InterPro" id="IPR000873">
    <property type="entry name" value="AMP-dep_synth/lig_dom"/>
</dbReference>
<dbReference type="Gene3D" id="1.10.1200.10">
    <property type="entry name" value="ACP-like"/>
    <property type="match status" value="2"/>
</dbReference>
<name>E0U9N1_GLOV7</name>
<dbReference type="SMART" id="SM00822">
    <property type="entry name" value="PKS_KR"/>
    <property type="match status" value="1"/>
</dbReference>
<evidence type="ECO:0000256" key="4">
    <source>
        <dbReference type="ARBA" id="ARBA00022679"/>
    </source>
</evidence>
<evidence type="ECO:0000259" key="8">
    <source>
        <dbReference type="PROSITE" id="PS52004"/>
    </source>
</evidence>
<dbReference type="InterPro" id="IPR040097">
    <property type="entry name" value="FAAL/FAAC"/>
</dbReference>
<dbReference type="PROSITE" id="PS00455">
    <property type="entry name" value="AMP_BINDING"/>
    <property type="match status" value="1"/>
</dbReference>
<dbReference type="HOGENOM" id="CLU_000022_35_6_3"/>
<dbReference type="InterPro" id="IPR014031">
    <property type="entry name" value="Ketoacyl_synth_C"/>
</dbReference>
<dbReference type="Pfam" id="PF13469">
    <property type="entry name" value="Sulfotransfer_3"/>
    <property type="match status" value="1"/>
</dbReference>
<dbReference type="PROSITE" id="PS00606">
    <property type="entry name" value="KS3_1"/>
    <property type="match status" value="1"/>
</dbReference>
<dbReference type="eggNOG" id="COG0300">
    <property type="taxonomic scope" value="Bacteria"/>
</dbReference>
<dbReference type="Gene3D" id="3.40.366.10">
    <property type="entry name" value="Malonyl-Coenzyme A Acyl Carrier Protein, domain 2"/>
    <property type="match status" value="1"/>
</dbReference>
<evidence type="ECO:0000313" key="9">
    <source>
        <dbReference type="EMBL" id="ADN13832.1"/>
    </source>
</evidence>
<dbReference type="OrthoDB" id="499075at2"/>
<dbReference type="GO" id="GO:0031177">
    <property type="term" value="F:phosphopantetheine binding"/>
    <property type="evidence" value="ECO:0007669"/>
    <property type="project" value="InterPro"/>
</dbReference>
<dbReference type="Gene3D" id="3.40.50.12780">
    <property type="entry name" value="N-terminal domain of ligase-like"/>
    <property type="match status" value="1"/>
</dbReference>
<dbReference type="Proteomes" id="UP000008206">
    <property type="component" value="Chromosome"/>
</dbReference>
<dbReference type="SUPFAM" id="SSF52151">
    <property type="entry name" value="FabD/lysophospholipase-like"/>
    <property type="match status" value="1"/>
</dbReference>
<protein>
    <submittedName>
        <fullName evidence="9">Beta-ketoacyl synthase</fullName>
    </submittedName>
</protein>
<dbReference type="STRING" id="497965.Cyan7822_1847"/>
<dbReference type="InterPro" id="IPR014030">
    <property type="entry name" value="Ketoacyl_synth_N"/>
</dbReference>
<feature type="domain" description="Ketosynthase family 3 (KS3)" evidence="8">
    <location>
        <begin position="694"/>
        <end position="1102"/>
    </location>
</feature>
<dbReference type="InterPro" id="IPR042099">
    <property type="entry name" value="ANL_N_sf"/>
</dbReference>
<dbReference type="eggNOG" id="COG0318">
    <property type="taxonomic scope" value="Bacteria"/>
</dbReference>
<proteinExistence type="inferred from homology"/>
<dbReference type="FunFam" id="3.40.366.10:FF:000002">
    <property type="entry name" value="Probable polyketide synthase 2"/>
    <property type="match status" value="1"/>
</dbReference>
<dbReference type="Gene3D" id="3.30.300.30">
    <property type="match status" value="1"/>
</dbReference>
<dbReference type="Gene3D" id="3.30.70.3290">
    <property type="match status" value="1"/>
</dbReference>
<dbReference type="KEGG" id="cyj:Cyan7822_1847"/>
<gene>
    <name evidence="9" type="ordered locus">Cyan7822_1847</name>
</gene>
<dbReference type="Gene3D" id="3.40.47.10">
    <property type="match status" value="1"/>
</dbReference>
<dbReference type="SUPFAM" id="SSF47336">
    <property type="entry name" value="ACP-like"/>
    <property type="match status" value="2"/>
</dbReference>
<dbReference type="InterPro" id="IPR001227">
    <property type="entry name" value="Ac_transferase_dom_sf"/>
</dbReference>
<dbReference type="GO" id="GO:0006633">
    <property type="term" value="P:fatty acid biosynthetic process"/>
    <property type="evidence" value="ECO:0007669"/>
    <property type="project" value="InterPro"/>
</dbReference>
<dbReference type="SUPFAM" id="SSF52540">
    <property type="entry name" value="P-loop containing nucleoside triphosphate hydrolases"/>
    <property type="match status" value="1"/>
</dbReference>
<dbReference type="SUPFAM" id="SSF53474">
    <property type="entry name" value="alpha/beta-Hydrolases"/>
    <property type="match status" value="1"/>
</dbReference>
<organism evidence="9 10">
    <name type="scientific">Gloeothece verrucosa (strain PCC 7822)</name>
    <name type="common">Cyanothece sp. (strain PCC 7822)</name>
    <dbReference type="NCBI Taxonomy" id="497965"/>
    <lineage>
        <taxon>Bacteria</taxon>
        <taxon>Bacillati</taxon>
        <taxon>Cyanobacteriota</taxon>
        <taxon>Cyanophyceae</taxon>
        <taxon>Oscillatoriophycideae</taxon>
        <taxon>Chroococcales</taxon>
        <taxon>Aphanothecaceae</taxon>
        <taxon>Gloeothece</taxon>
        <taxon>Gloeothece verrucosa</taxon>
    </lineage>
</organism>
<dbReference type="InterPro" id="IPR020841">
    <property type="entry name" value="PKS_Beta-ketoAc_synthase_dom"/>
</dbReference>
<evidence type="ECO:0000256" key="5">
    <source>
        <dbReference type="ARBA" id="ARBA00022832"/>
    </source>
</evidence>
<dbReference type="InterPro" id="IPR045851">
    <property type="entry name" value="AMP-bd_C_sf"/>
</dbReference>
<dbReference type="SMART" id="SM00825">
    <property type="entry name" value="PKS_KS"/>
    <property type="match status" value="1"/>
</dbReference>
<dbReference type="SUPFAM" id="SSF53901">
    <property type="entry name" value="Thiolase-like"/>
    <property type="match status" value="1"/>
</dbReference>
<dbReference type="InterPro" id="IPR020845">
    <property type="entry name" value="AMP-binding_CS"/>
</dbReference>
<feature type="domain" description="Carrier" evidence="7">
    <location>
        <begin position="2079"/>
        <end position="2153"/>
    </location>
</feature>
<sequence length="2775" mass="306644">MKRNFSNFVDLLNHQAEAQSDKTIFTFLGDGESETLSLTYQQLDQQARAIAVQLQSLQAAGERALLLYQPGLEFISAFFGCLYGGVIPVPAYPPRANRSIERLQAIVSDAEAKFALTTQGIVSTIEGKLTQSQISTEAIQCVTTDNLELSLSNQWRRPNLKPDQLAFLQYTSGSTGNPKGVMVSHGNLMHNAALINGYFRDTPSSRGASWLPPYHDMGLIGGILQPIYADVYVVLMPPVTFLQRPLRWLEVISRYRITTSGAPNFAYELCATQITPEQRENLDLSCWELAFSGAEPVRAQTLAQFAEAFAPCGFRKEAFYPCYGMAETTLIVSGGTRGVYPLLKDFDAKGIEKNQVIPSSPLEPNNLTLVSCGKISGGQKVIIVNPDTLKQCDNYQIGEIWVNSESVAKGYWKRPQLTEAIFNAYTADTQEGPFLRTGDLGFLEDGELFVTGRLKDLIIIRGRNHYPQDIEMTAEKSHPALRESCGAAFSVEVGEEERLVITYEVKRSYIRKLNVEEVTSAIRKAVTQTHELQPYAIVLLKTGSIPKTSSGKIQRHACKAEFLEGSLNSVGQWSAAQTLPKTSKQLLEVNSRKKRGHIIKSNPQQEIIENWLVTNIAQRLGLSPTEIEITEPFASYGLDSVQAVRITAELEDWLKVKLSPTLAYDHPTVESLAKYLASGTVETTLATSKPLKTSSSVAIIGMSCRLPGANSPDEFWQLLRQGKDQITQVNARWDRDDWGGYLKGVDLFDAQFFGISPREAQEMDPQQRLLLEVSWEALEKAALAANQLAGSNTGVFIGISSHDYSQIRLKNALEPSAYAGTGNAASIAANRLSYLYDFRGPSLTVDTACSSSLVAIHLAIKSLQSGECQMALAGGVNILLSPELSETFTQAGMMAPDGRCKTFDESADGYVRGEGCGVIVLKSLEDAIRDGDPILGVIHGSAINQDGRSNGLTAPNGIAQQGVIRQALMNAGMSAADISYVETHGTGTALGDPIEVNSLKSVLMEGRSEKHPLWLGSVKTNIGHLEAAAGIAGLIKVLLCLQHQEIPPHLHLYRLNSHINLDDSPISIPTQLTPWKPENRPRLAGVSSFGFGGTNAHIIVGEYQNLSPTKRGQVEELERPLHILTLAAKREKDLSSLVKSYQHYLTAFPSASLEDICFTANNGRTQFKNRLAIIAQSREQLAEKLSRGEFITPQIAQKLNPKIAFLFTGQGSQYIGMGYQLYQTQPTFRAALNTCADLLEPYLEYPLLEVLYPQENSNLAHYLDQTAYTQPALFALEYALAQLWLSWGIEPSVVMGHSVGEYVAATLAGVFSLEDGLKLIAHRGKLMQSLPQNGQMVAVLSDEETVKKAINSHDEKVVIAAINGERNLVISGENQAIIEVTDRLTHQGIKTKPLQVSHAFHSPLMQPMLEEFASIAREVEYSLPQIPLVSNVSGNLAAEAIATPEYWVNHVINPVHFSPSIKLMESKGYQIFLEIGAKPTLLGMGRSIIESDSSVNHQNAYLWLPSLRPGQSDWQQMLTSLAQLYVQGINIDWAGFEADYQRQRMGGLPTYPFERQRYWLKPELEIHTGTKRLTTEQVSPPNQDWLYQVVWEAKPINPHQLSNQKTSTWLIFGDQQGLAKTVAEQLEKLGKTSLLVQSDKGDKNGNHKTLNPTEKNDFQRLLTPFKTSGESLEGIIYLWSLEEDEISKSNPQSILYLLQTLYEQNLSSRLWIATRGIQPVTTEDLAAPHIPLQGMLWGLGKVIALEYSDYWGGLIDIGTQPHTDEAKLLLSAIINPDGEQYLAFRDGQRYVARIDKAEIKPKKFSIDENGSYLITGGLGAVGLKVAQWLAKAGAKHLILMGRSHPTANAQETIKHLEKQGIEIIIAQADVTRQEDIDRVFNQIKTPLKGIIHAAGLLDDGILQGLSWEKFKKVLAPKVEGTWNLHKASLNHPLDFFVMFSSAASLFGSPGQGNYAAANGFLDGMAYYRQSQGLPALTVNWGALSGGMAKATRLAVKGLDLIDIEPALDILSHLLADKIAQIGVVSVDWETLAQQFPQLRQSPYFQRVITQLSPEQVKPDHSQSQILANLLALSPEQRTEALTAYLQSAMAQIMQLSPSQISGEDSLLDIGMDSLMIMEAINQLKRDLQLMLYPREIYQHPKIEALANYLAAEFERTHGKGQIPVTSKQELVVSRLTIANQPLTITKKLPGILFILSSPRAGSTLLRVMLAGHPDLASPPELHLLPFNSMGQRNQELALSYLGEGLQRAFMDLQGLDSATSQQLIERLIAEDISIPDVYEMLQQSAGKRLLVDKSPTYGMQREILDRAEAIFEGAKYIHLVRHPYPVIDSFCRMRMDKLVGSEGDNPYQLAESIWWESNRNIIEFSKTISSDRYYQLRYEDLVTQPSQAMQALCEFLDIPFDSALLDPYQGQRMTDGVYNQSMSVGDPNFSKRKQIDPKLADAWKDIQLPHPLGDNTRQLAISLNYPLPHQNIPPLLRGEGGITEEVHLEEEYINIRGLNLCLCSWGPKQGELILCVHGILEQGAAWGQMATRLAGLGYRVVAPDLRGQGKSDHVGKGGSYNLIDFLADLDAIANSLTDQPFTLVGHSLGSIIAAMFTSIRPEKVKNLVLVETVLPTEVSQTDAVEQLATHLNYLASPPEHPVFPDVETAAKRLQTATPAMSEALAISLAKRITEPCEGGIRWRWDSLLRTRAGIEFNGINRSRYISLLEQIQAPITLIYGDNSDFNRPEDLQAQQKAMSAAKRIILKGGHNLHLDAYEQLANIIKQILGKTGQSF</sequence>
<dbReference type="InterPro" id="IPR014043">
    <property type="entry name" value="Acyl_transferase_dom"/>
</dbReference>
<dbReference type="InterPro" id="IPR029058">
    <property type="entry name" value="AB_hydrolase_fold"/>
</dbReference>
<dbReference type="InterPro" id="IPR016039">
    <property type="entry name" value="Thiolase-like"/>
</dbReference>
<dbReference type="PROSITE" id="PS50075">
    <property type="entry name" value="CARRIER"/>
    <property type="match status" value="2"/>
</dbReference>
<dbReference type="Pfam" id="PF00550">
    <property type="entry name" value="PP-binding"/>
    <property type="match status" value="2"/>
</dbReference>
<dbReference type="Pfam" id="PF00561">
    <property type="entry name" value="Abhydrolase_1"/>
    <property type="match status" value="1"/>
</dbReference>
<dbReference type="InterPro" id="IPR000073">
    <property type="entry name" value="AB_hydrolase_1"/>
</dbReference>
<dbReference type="InterPro" id="IPR016036">
    <property type="entry name" value="Malonyl_transacylase_ACP-bd"/>
</dbReference>
<dbReference type="FunFam" id="3.40.47.10:FF:000019">
    <property type="entry name" value="Polyketide synthase type I"/>
    <property type="match status" value="1"/>
</dbReference>
<dbReference type="PROSITE" id="PS52004">
    <property type="entry name" value="KS3_2"/>
    <property type="match status" value="1"/>
</dbReference>
<dbReference type="InterPro" id="IPR036291">
    <property type="entry name" value="NAD(P)-bd_dom_sf"/>
</dbReference>
<dbReference type="InterPro" id="IPR013968">
    <property type="entry name" value="PKS_KR"/>
</dbReference>
<accession>E0U9N1</accession>
<dbReference type="InterPro" id="IPR006162">
    <property type="entry name" value="Ppantetheine_attach_site"/>
</dbReference>